<dbReference type="PANTHER" id="PTHR33992:SF1">
    <property type="entry name" value="RIBONUCLEASE P PROTEIN COMPONENT"/>
    <property type="match status" value="1"/>
</dbReference>
<dbReference type="Gene3D" id="3.30.230.10">
    <property type="match status" value="1"/>
</dbReference>
<dbReference type="GO" id="GO:0004526">
    <property type="term" value="F:ribonuclease P activity"/>
    <property type="evidence" value="ECO:0007669"/>
    <property type="project" value="UniProtKB-UniRule"/>
</dbReference>
<keyword evidence="1 6" id="KW-0819">tRNA processing</keyword>
<dbReference type="NCBIfam" id="TIGR00188">
    <property type="entry name" value="rnpA"/>
    <property type="match status" value="1"/>
</dbReference>
<dbReference type="STRING" id="1188239.MOVI_4460"/>
<dbReference type="EMBL" id="JFAD01000025">
    <property type="protein sequence ID" value="EXU61035.1"/>
    <property type="molecule type" value="Genomic_DNA"/>
</dbReference>
<comment type="caution">
    <text evidence="8">The sequence shown here is derived from an EMBL/GenBank/DDBJ whole genome shotgun (WGS) entry which is preliminary data.</text>
</comment>
<gene>
    <name evidence="6 8" type="primary">rnpA</name>
    <name evidence="8" type="ORF">MOVI_4460</name>
</gene>
<dbReference type="AlphaFoldDB" id="A0A014MHK1"/>
<proteinExistence type="inferred from homology"/>
<dbReference type="GO" id="GO:0042781">
    <property type="term" value="F:3'-tRNA processing endoribonuclease activity"/>
    <property type="evidence" value="ECO:0007669"/>
    <property type="project" value="TreeGrafter"/>
</dbReference>
<dbReference type="eggNOG" id="COG0594">
    <property type="taxonomic scope" value="Bacteria"/>
</dbReference>
<evidence type="ECO:0000313" key="9">
    <source>
        <dbReference type="Proteomes" id="UP000020977"/>
    </source>
</evidence>
<comment type="similarity">
    <text evidence="6">Belongs to the RnpA family.</text>
</comment>
<evidence type="ECO:0000256" key="6">
    <source>
        <dbReference type="HAMAP-Rule" id="MF_00227"/>
    </source>
</evidence>
<evidence type="ECO:0000256" key="7">
    <source>
        <dbReference type="NCBIfam" id="TIGR00188"/>
    </source>
</evidence>
<evidence type="ECO:0000256" key="3">
    <source>
        <dbReference type="ARBA" id="ARBA00022759"/>
    </source>
</evidence>
<dbReference type="GO" id="GO:0030677">
    <property type="term" value="C:ribonuclease P complex"/>
    <property type="evidence" value="ECO:0007669"/>
    <property type="project" value="TreeGrafter"/>
</dbReference>
<dbReference type="Pfam" id="PF00825">
    <property type="entry name" value="Ribonuclease_P"/>
    <property type="match status" value="1"/>
</dbReference>
<evidence type="ECO:0000256" key="5">
    <source>
        <dbReference type="ARBA" id="ARBA00022884"/>
    </source>
</evidence>
<evidence type="ECO:0000313" key="8">
    <source>
        <dbReference type="EMBL" id="EXU61035.1"/>
    </source>
</evidence>
<dbReference type="InterPro" id="IPR020568">
    <property type="entry name" value="Ribosomal_Su5_D2-typ_SF"/>
</dbReference>
<evidence type="ECO:0000256" key="4">
    <source>
        <dbReference type="ARBA" id="ARBA00022801"/>
    </source>
</evidence>
<protein>
    <recommendedName>
        <fullName evidence="6 7">Ribonuclease P protein component</fullName>
        <shortName evidence="6">RNase P protein</shortName>
        <shortName evidence="6">RNaseP protein</shortName>
        <ecNumber evidence="6 7">3.1.26.5</ecNumber>
    </recommendedName>
    <alternativeName>
        <fullName evidence="6">Protein C5</fullName>
    </alternativeName>
</protein>
<dbReference type="RefSeq" id="WP_044284280.1">
    <property type="nucleotide sequence ID" value="NZ_JFAD01000025.1"/>
</dbReference>
<keyword evidence="3 6" id="KW-0255">Endonuclease</keyword>
<organism evidence="8 9">
    <name type="scientific">Mesomycoplasma ovipneumoniae 14811</name>
    <dbReference type="NCBI Taxonomy" id="1188239"/>
    <lineage>
        <taxon>Bacteria</taxon>
        <taxon>Bacillati</taxon>
        <taxon>Mycoplasmatota</taxon>
        <taxon>Mycoplasmoidales</taxon>
        <taxon>Metamycoplasmataceae</taxon>
        <taxon>Mesomycoplasma</taxon>
    </lineage>
</organism>
<keyword evidence="2 6" id="KW-0540">Nuclease</keyword>
<dbReference type="HAMAP" id="MF_00227">
    <property type="entry name" value="RNase_P"/>
    <property type="match status" value="1"/>
</dbReference>
<name>A0A014MHK1_9BACT</name>
<dbReference type="PANTHER" id="PTHR33992">
    <property type="entry name" value="RIBONUCLEASE P PROTEIN COMPONENT"/>
    <property type="match status" value="1"/>
</dbReference>
<evidence type="ECO:0000256" key="2">
    <source>
        <dbReference type="ARBA" id="ARBA00022722"/>
    </source>
</evidence>
<keyword evidence="4 6" id="KW-0378">Hydrolase</keyword>
<comment type="catalytic activity">
    <reaction evidence="6">
        <text>Endonucleolytic cleavage of RNA, removing 5'-extranucleotides from tRNA precursor.</text>
        <dbReference type="EC" id="3.1.26.5"/>
    </reaction>
</comment>
<dbReference type="GO" id="GO:0000049">
    <property type="term" value="F:tRNA binding"/>
    <property type="evidence" value="ECO:0007669"/>
    <property type="project" value="UniProtKB-UniRule"/>
</dbReference>
<evidence type="ECO:0000256" key="1">
    <source>
        <dbReference type="ARBA" id="ARBA00022694"/>
    </source>
</evidence>
<comment type="subunit">
    <text evidence="6">Consists of a catalytic RNA component (M1 or rnpB) and a protein subunit.</text>
</comment>
<dbReference type="InterPro" id="IPR000100">
    <property type="entry name" value="RNase_P"/>
</dbReference>
<keyword evidence="5 6" id="KW-0694">RNA-binding</keyword>
<sequence length="112" mass="13515">MQKIPTIKKNWEFQAIIESKKQIVTNSLILYYSKFAFFEIGISIPKKFANAVKRNYYKRQIKNILHSLQKNWPSAPKFRVILITRKSFLTLNFKEKENEIIKIFKEFQKNEK</sequence>
<dbReference type="Proteomes" id="UP000020977">
    <property type="component" value="Unassembled WGS sequence"/>
</dbReference>
<dbReference type="GeneID" id="89472151"/>
<dbReference type="InterPro" id="IPR014721">
    <property type="entry name" value="Ribsml_uS5_D2-typ_fold_subgr"/>
</dbReference>
<dbReference type="SUPFAM" id="SSF54211">
    <property type="entry name" value="Ribosomal protein S5 domain 2-like"/>
    <property type="match status" value="1"/>
</dbReference>
<reference evidence="8 9" key="1">
    <citation type="submission" date="2014-03" db="EMBL/GenBank/DDBJ databases">
        <title>Genome sequence of Mycoplasma ovipneumoniae strain 14811.</title>
        <authorList>
            <person name="Sirand-Pugnet P."/>
            <person name="Breton M."/>
            <person name="Dordet-Frisoni E."/>
            <person name="Baranowski E."/>
            <person name="Barre A."/>
            <person name="Couture C."/>
            <person name="Dupuy V."/>
            <person name="Gaurivaud P."/>
            <person name="Jacob D."/>
            <person name="Lemaitre C."/>
            <person name="Manso-Silvan L."/>
            <person name="Nikolski M."/>
            <person name="Nouvel L.-X."/>
            <person name="Poumarat F."/>
            <person name="Tardy F."/>
            <person name="Thebault P."/>
            <person name="Theil S."/>
            <person name="Citti C."/>
            <person name="Thiaucourt F."/>
            <person name="Blanchard A."/>
        </authorList>
    </citation>
    <scope>NUCLEOTIDE SEQUENCE [LARGE SCALE GENOMIC DNA]</scope>
    <source>
        <strain evidence="8 9">14811</strain>
    </source>
</reference>
<dbReference type="EC" id="3.1.26.5" evidence="6 7"/>
<comment type="function">
    <text evidence="6">RNaseP catalyzes the removal of the 5'-leader sequence from pre-tRNA to produce the mature 5'-terminus. It can also cleave other RNA substrates such as 4.5S RNA. The protein component plays an auxiliary but essential role in vivo by binding to the 5'-leader sequence and broadening the substrate specificity of the ribozyme.</text>
</comment>
<dbReference type="GO" id="GO:0001682">
    <property type="term" value="P:tRNA 5'-leader removal"/>
    <property type="evidence" value="ECO:0007669"/>
    <property type="project" value="UniProtKB-UniRule"/>
</dbReference>
<accession>A0A014MHK1</accession>